<dbReference type="EMBL" id="GBRH01164850">
    <property type="protein sequence ID" value="JAE33046.1"/>
    <property type="molecule type" value="Transcribed_RNA"/>
</dbReference>
<protein>
    <submittedName>
        <fullName evidence="1">Uncharacterized protein</fullName>
    </submittedName>
</protein>
<organism evidence="1">
    <name type="scientific">Arundo donax</name>
    <name type="common">Giant reed</name>
    <name type="synonym">Donax arundinaceus</name>
    <dbReference type="NCBI Taxonomy" id="35708"/>
    <lineage>
        <taxon>Eukaryota</taxon>
        <taxon>Viridiplantae</taxon>
        <taxon>Streptophyta</taxon>
        <taxon>Embryophyta</taxon>
        <taxon>Tracheophyta</taxon>
        <taxon>Spermatophyta</taxon>
        <taxon>Magnoliopsida</taxon>
        <taxon>Liliopsida</taxon>
        <taxon>Poales</taxon>
        <taxon>Poaceae</taxon>
        <taxon>PACMAD clade</taxon>
        <taxon>Arundinoideae</taxon>
        <taxon>Arundineae</taxon>
        <taxon>Arundo</taxon>
    </lineage>
</organism>
<accession>A0A0A9HDY2</accession>
<name>A0A0A9HDY2_ARUDO</name>
<proteinExistence type="predicted"/>
<reference evidence="1" key="1">
    <citation type="submission" date="2014-09" db="EMBL/GenBank/DDBJ databases">
        <authorList>
            <person name="Magalhaes I.L.F."/>
            <person name="Oliveira U."/>
            <person name="Santos F.R."/>
            <person name="Vidigal T.H.D.A."/>
            <person name="Brescovit A.D."/>
            <person name="Santos A.J."/>
        </authorList>
    </citation>
    <scope>NUCLEOTIDE SEQUENCE</scope>
    <source>
        <tissue evidence="1">Shoot tissue taken approximately 20 cm above the soil surface</tissue>
    </source>
</reference>
<reference evidence="1" key="2">
    <citation type="journal article" date="2015" name="Data Brief">
        <title>Shoot transcriptome of the giant reed, Arundo donax.</title>
        <authorList>
            <person name="Barrero R.A."/>
            <person name="Guerrero F.D."/>
            <person name="Moolhuijzen P."/>
            <person name="Goolsby J.A."/>
            <person name="Tidwell J."/>
            <person name="Bellgard S.E."/>
            <person name="Bellgard M.I."/>
        </authorList>
    </citation>
    <scope>NUCLEOTIDE SEQUENCE</scope>
    <source>
        <tissue evidence="1">Shoot tissue taken approximately 20 cm above the soil surface</tissue>
    </source>
</reference>
<sequence length="70" mass="8524">MHTCSLTPNIHELHMPLQIPLAIQAKVNDKIILMQVHRKEHNLMVRFLHWHYYFPPNKFHMVRQKKMSLI</sequence>
<dbReference type="AlphaFoldDB" id="A0A0A9HDY2"/>
<evidence type="ECO:0000313" key="1">
    <source>
        <dbReference type="EMBL" id="JAE33046.1"/>
    </source>
</evidence>